<comment type="similarity">
    <text evidence="1">Belongs to the SMP-30/CGR1 family.</text>
</comment>
<keyword evidence="6" id="KW-1185">Reference proteome</keyword>
<dbReference type="Gene3D" id="2.120.10.30">
    <property type="entry name" value="TolB, C-terminal domain"/>
    <property type="match status" value="1"/>
</dbReference>
<evidence type="ECO:0000313" key="5">
    <source>
        <dbReference type="EMBL" id="GGX55317.1"/>
    </source>
</evidence>
<evidence type="ECO:0000259" key="4">
    <source>
        <dbReference type="Pfam" id="PF08450"/>
    </source>
</evidence>
<sequence>MTGWELVVRTASYLGETPLWDPARQALYWVNIMDGEVHRFGCLDEWHQHWTLDAYTAGLALTDQADAVLVATHLGLVVLNTRTGQVTPWSGPCWPPHPEIRPNEARVDARGRLWLGTTHLDESLSEGVLCRLDGRNVETLMTGLGIPNTLVWSPDGRWFYNADSARQTLWRYPFDETSGRIGAGEPFFSVEGQDGTIDGSAMDETGCLWTCLWGQGRMVRLRPDGRVDREIPTPVTNPTSCCFGGPDMKTLYLTSARKHLSPAQLEREPLAGSILRMRTEVAGLPIPAFRGA</sequence>
<evidence type="ECO:0000313" key="6">
    <source>
        <dbReference type="Proteomes" id="UP000626148"/>
    </source>
</evidence>
<feature type="domain" description="SMP-30/Gluconolactonase/LRE-like region" evidence="4">
    <location>
        <begin position="14"/>
        <end position="257"/>
    </location>
</feature>
<reference evidence="5" key="2">
    <citation type="submission" date="2020-09" db="EMBL/GenBank/DDBJ databases">
        <authorList>
            <person name="Sun Q."/>
            <person name="Kim S."/>
        </authorList>
    </citation>
    <scope>NUCLEOTIDE SEQUENCE</scope>
    <source>
        <strain evidence="5">KCTC 22169</strain>
    </source>
</reference>
<dbReference type="EMBL" id="BMXR01000005">
    <property type="protein sequence ID" value="GGX55317.1"/>
    <property type="molecule type" value="Genomic_DNA"/>
</dbReference>
<dbReference type="RefSeq" id="WP_189608805.1">
    <property type="nucleotide sequence ID" value="NZ_BMXR01000005.1"/>
</dbReference>
<feature type="binding site" evidence="3">
    <location>
        <position position="101"/>
    </location>
    <ligand>
        <name>substrate</name>
    </ligand>
</feature>
<evidence type="ECO:0000256" key="1">
    <source>
        <dbReference type="ARBA" id="ARBA00008853"/>
    </source>
</evidence>
<dbReference type="InterPro" id="IPR005511">
    <property type="entry name" value="SMP-30"/>
</dbReference>
<evidence type="ECO:0000256" key="2">
    <source>
        <dbReference type="PIRSR" id="PIRSR605511-1"/>
    </source>
</evidence>
<evidence type="ECO:0000256" key="3">
    <source>
        <dbReference type="PIRSR" id="PIRSR605511-2"/>
    </source>
</evidence>
<dbReference type="GO" id="GO:0005509">
    <property type="term" value="F:calcium ion binding"/>
    <property type="evidence" value="ECO:0007669"/>
    <property type="project" value="TreeGrafter"/>
</dbReference>
<name>A0A918NBC8_9GAMM</name>
<dbReference type="GO" id="GO:0004341">
    <property type="term" value="F:gluconolactonase activity"/>
    <property type="evidence" value="ECO:0007669"/>
    <property type="project" value="TreeGrafter"/>
</dbReference>
<feature type="binding site" evidence="3">
    <location>
        <position position="148"/>
    </location>
    <ligand>
        <name>a divalent metal cation</name>
        <dbReference type="ChEBI" id="CHEBI:60240"/>
    </ligand>
</feature>
<keyword evidence="3" id="KW-0862">Zinc</keyword>
<feature type="active site" description="Proton donor/acceptor" evidence="2">
    <location>
        <position position="198"/>
    </location>
</feature>
<dbReference type="GO" id="GO:0019853">
    <property type="term" value="P:L-ascorbic acid biosynthetic process"/>
    <property type="evidence" value="ECO:0007669"/>
    <property type="project" value="TreeGrafter"/>
</dbReference>
<dbReference type="AlphaFoldDB" id="A0A918NBC8"/>
<accession>A0A918NBC8</accession>
<gene>
    <name evidence="5" type="ORF">GCM10007392_23730</name>
</gene>
<protein>
    <submittedName>
        <fullName evidence="5">Gluconolactonase</fullName>
    </submittedName>
</protein>
<keyword evidence="3" id="KW-0479">Metal-binding</keyword>
<dbReference type="PRINTS" id="PR01790">
    <property type="entry name" value="SMP30FAMILY"/>
</dbReference>
<comment type="cofactor">
    <cofactor evidence="3">
        <name>Zn(2+)</name>
        <dbReference type="ChEBI" id="CHEBI:29105"/>
    </cofactor>
    <text evidence="3">Binds 1 divalent metal cation per subunit.</text>
</comment>
<feature type="binding site" evidence="3">
    <location>
        <position position="16"/>
    </location>
    <ligand>
        <name>a divalent metal cation</name>
        <dbReference type="ChEBI" id="CHEBI:60240"/>
    </ligand>
</feature>
<dbReference type="PANTHER" id="PTHR10907:SF47">
    <property type="entry name" value="REGUCALCIN"/>
    <property type="match status" value="1"/>
</dbReference>
<reference evidence="5" key="1">
    <citation type="journal article" date="2014" name="Int. J. Syst. Evol. Microbiol.">
        <title>Complete genome sequence of Corynebacterium casei LMG S-19264T (=DSM 44701T), isolated from a smear-ripened cheese.</title>
        <authorList>
            <consortium name="US DOE Joint Genome Institute (JGI-PGF)"/>
            <person name="Walter F."/>
            <person name="Albersmeier A."/>
            <person name="Kalinowski J."/>
            <person name="Ruckert C."/>
        </authorList>
    </citation>
    <scope>NUCLEOTIDE SEQUENCE</scope>
    <source>
        <strain evidence="5">KCTC 22169</strain>
    </source>
</reference>
<dbReference type="Proteomes" id="UP000626148">
    <property type="component" value="Unassembled WGS sequence"/>
</dbReference>
<feature type="binding site" evidence="3">
    <location>
        <position position="121"/>
    </location>
    <ligand>
        <name>substrate</name>
    </ligand>
</feature>
<organism evidence="5 6">
    <name type="scientific">Saccharospirillum salsuginis</name>
    <dbReference type="NCBI Taxonomy" id="418750"/>
    <lineage>
        <taxon>Bacteria</taxon>
        <taxon>Pseudomonadati</taxon>
        <taxon>Pseudomonadota</taxon>
        <taxon>Gammaproteobacteria</taxon>
        <taxon>Oceanospirillales</taxon>
        <taxon>Saccharospirillaceae</taxon>
        <taxon>Saccharospirillum</taxon>
    </lineage>
</organism>
<dbReference type="InterPro" id="IPR013658">
    <property type="entry name" value="SGL"/>
</dbReference>
<feature type="binding site" evidence="3">
    <location>
        <position position="103"/>
    </location>
    <ligand>
        <name>substrate</name>
    </ligand>
</feature>
<dbReference type="SUPFAM" id="SSF63829">
    <property type="entry name" value="Calcium-dependent phosphotriesterase"/>
    <property type="match status" value="1"/>
</dbReference>
<dbReference type="InterPro" id="IPR011042">
    <property type="entry name" value="6-blade_b-propeller_TolB-like"/>
</dbReference>
<proteinExistence type="inferred from homology"/>
<dbReference type="Pfam" id="PF08450">
    <property type="entry name" value="SGL"/>
    <property type="match status" value="1"/>
</dbReference>
<dbReference type="PANTHER" id="PTHR10907">
    <property type="entry name" value="REGUCALCIN"/>
    <property type="match status" value="1"/>
</dbReference>
<comment type="caution">
    <text evidence="5">The sequence shown here is derived from an EMBL/GenBank/DDBJ whole genome shotgun (WGS) entry which is preliminary data.</text>
</comment>
<feature type="binding site" evidence="3">
    <location>
        <position position="198"/>
    </location>
    <ligand>
        <name>a divalent metal cation</name>
        <dbReference type="ChEBI" id="CHEBI:60240"/>
    </ligand>
</feature>